<organism evidence="1 2">
    <name type="scientific">Pleurodeles waltl</name>
    <name type="common">Iberian ribbed newt</name>
    <dbReference type="NCBI Taxonomy" id="8319"/>
    <lineage>
        <taxon>Eukaryota</taxon>
        <taxon>Metazoa</taxon>
        <taxon>Chordata</taxon>
        <taxon>Craniata</taxon>
        <taxon>Vertebrata</taxon>
        <taxon>Euteleostomi</taxon>
        <taxon>Amphibia</taxon>
        <taxon>Batrachia</taxon>
        <taxon>Caudata</taxon>
        <taxon>Salamandroidea</taxon>
        <taxon>Salamandridae</taxon>
        <taxon>Pleurodelinae</taxon>
        <taxon>Pleurodeles</taxon>
    </lineage>
</organism>
<reference evidence="1" key="1">
    <citation type="journal article" date="2022" name="bioRxiv">
        <title>Sequencing and chromosome-scale assembly of the giantPleurodeles waltlgenome.</title>
        <authorList>
            <person name="Brown T."/>
            <person name="Elewa A."/>
            <person name="Iarovenko S."/>
            <person name="Subramanian E."/>
            <person name="Araus A.J."/>
            <person name="Petzold A."/>
            <person name="Susuki M."/>
            <person name="Suzuki K.-i.T."/>
            <person name="Hayashi T."/>
            <person name="Toyoda A."/>
            <person name="Oliveira C."/>
            <person name="Osipova E."/>
            <person name="Leigh N.D."/>
            <person name="Simon A."/>
            <person name="Yun M.H."/>
        </authorList>
    </citation>
    <scope>NUCLEOTIDE SEQUENCE</scope>
    <source>
        <strain evidence="1">20211129_DDA</strain>
        <tissue evidence="1">Liver</tissue>
    </source>
</reference>
<evidence type="ECO:0000313" key="2">
    <source>
        <dbReference type="Proteomes" id="UP001066276"/>
    </source>
</evidence>
<dbReference type="EMBL" id="JANPWB010000011">
    <property type="protein sequence ID" value="KAJ1122574.1"/>
    <property type="molecule type" value="Genomic_DNA"/>
</dbReference>
<protein>
    <submittedName>
        <fullName evidence="1">Uncharacterized protein</fullName>
    </submittedName>
</protein>
<keyword evidence="2" id="KW-1185">Reference proteome</keyword>
<dbReference type="Proteomes" id="UP001066276">
    <property type="component" value="Chromosome 7"/>
</dbReference>
<proteinExistence type="predicted"/>
<sequence>MAGLGDNNQTWTQAWGVLLADSSQVPLLRPGIRLGTCHILPESLRGNNEPFTASKRLKDAVVMRSMEKELEQRYINLGMGHWPSLDPGGDVLYCASVLALIARTASRLGMKECVYLRMLERLFV</sequence>
<evidence type="ECO:0000313" key="1">
    <source>
        <dbReference type="EMBL" id="KAJ1122574.1"/>
    </source>
</evidence>
<accession>A0AAV7P609</accession>
<dbReference type="AlphaFoldDB" id="A0AAV7P609"/>
<gene>
    <name evidence="1" type="ORF">NDU88_001060</name>
</gene>
<comment type="caution">
    <text evidence="1">The sequence shown here is derived from an EMBL/GenBank/DDBJ whole genome shotgun (WGS) entry which is preliminary data.</text>
</comment>
<name>A0AAV7P609_PLEWA</name>